<accession>A0A4Y6V9F4</accession>
<evidence type="ECO:0000313" key="1">
    <source>
        <dbReference type="EMBL" id="QDH25290.1"/>
    </source>
</evidence>
<reference evidence="1 2" key="1">
    <citation type="submission" date="2018-09" db="EMBL/GenBank/DDBJ databases">
        <title>The complete genome sequence of Neokomagataea tanensis NBRC 106556(T).</title>
        <authorList>
            <person name="Chua K.-O."/>
            <person name="See-Too W.-S."/>
            <person name="Hong K.-W."/>
            <person name="Yin W.-F."/>
            <person name="Chan K.-G."/>
        </authorList>
    </citation>
    <scope>NUCLEOTIDE SEQUENCE [LARGE SCALE GENOMIC DNA]</scope>
    <source>
        <strain evidence="2">AH13 \ NBRC 106556</strain>
    </source>
</reference>
<organism evidence="1 2">
    <name type="scientific">Neokomagataea tanensis</name>
    <dbReference type="NCBI Taxonomy" id="661191"/>
    <lineage>
        <taxon>Bacteria</taxon>
        <taxon>Pseudomonadati</taxon>
        <taxon>Pseudomonadota</taxon>
        <taxon>Alphaproteobacteria</taxon>
        <taxon>Acetobacterales</taxon>
        <taxon>Acetobacteraceae</taxon>
        <taxon>Neokomagataea</taxon>
    </lineage>
</organism>
<dbReference type="EMBL" id="CP032485">
    <property type="protein sequence ID" value="QDH25290.1"/>
    <property type="molecule type" value="Genomic_DNA"/>
</dbReference>
<proteinExistence type="predicted"/>
<evidence type="ECO:0000313" key="2">
    <source>
        <dbReference type="Proteomes" id="UP000317214"/>
    </source>
</evidence>
<protein>
    <submittedName>
        <fullName evidence="1">Uncharacterized protein</fullName>
    </submittedName>
</protein>
<dbReference type="RefSeq" id="WP_141493141.1">
    <property type="nucleotide sequence ID" value="NZ_CP032485.1"/>
</dbReference>
<dbReference type="KEGG" id="ntn:D5366_08800"/>
<dbReference type="OrthoDB" id="7257195at2"/>
<dbReference type="Proteomes" id="UP000317214">
    <property type="component" value="Chromosome"/>
</dbReference>
<name>A0A4Y6V9F4_9PROT</name>
<gene>
    <name evidence="1" type="ORF">D5366_08800</name>
</gene>
<keyword evidence="2" id="KW-1185">Reference proteome</keyword>
<sequence>MAVHGVNAFSSGGRVLIDDITFENKLENHGVLENLLHAKGLHYRKSEENLPVHLDGKNSTLEQATYLDTNKNKIKSNISIEIPDYASFHFYIELLKSEKEPYNTDNQSLKSMRFSLKGDRFLQTLPKLLPTGLASYLSDGRFYLALQELAQSEPAYAPAADYVHAPNNRTLSIDFVPSRPIPLSAVSLISKSPLAGMMFFNQHSISTSVQ</sequence>
<dbReference type="AlphaFoldDB" id="A0A4Y6V9F4"/>